<evidence type="ECO:0000313" key="2">
    <source>
        <dbReference type="EMBL" id="MCD2425088.1"/>
    </source>
</evidence>
<evidence type="ECO:0000256" key="1">
    <source>
        <dbReference type="SAM" id="SignalP"/>
    </source>
</evidence>
<organism evidence="2 3">
    <name type="scientific">Niabella pedocola</name>
    <dbReference type="NCBI Taxonomy" id="1752077"/>
    <lineage>
        <taxon>Bacteria</taxon>
        <taxon>Pseudomonadati</taxon>
        <taxon>Bacteroidota</taxon>
        <taxon>Chitinophagia</taxon>
        <taxon>Chitinophagales</taxon>
        <taxon>Chitinophagaceae</taxon>
        <taxon>Niabella</taxon>
    </lineage>
</organism>
<dbReference type="Proteomes" id="UP001199816">
    <property type="component" value="Unassembled WGS sequence"/>
</dbReference>
<dbReference type="RefSeq" id="WP_231007503.1">
    <property type="nucleotide sequence ID" value="NZ_JAJNEC010000006.1"/>
</dbReference>
<accession>A0ABS8PVJ0</accession>
<comment type="caution">
    <text evidence="2">The sequence shown here is derived from an EMBL/GenBank/DDBJ whole genome shotgun (WGS) entry which is preliminary data.</text>
</comment>
<gene>
    <name evidence="2" type="ORF">LQ567_20045</name>
</gene>
<keyword evidence="3" id="KW-1185">Reference proteome</keyword>
<sequence length="241" mass="27009">MMKTALRKTTAFFLLAFLSTGFAHGINSAEPKHTITSISDTDTIRKKGFTLIFTDKTVDMDPAQKKSLVDAFFTNYPKLIKAFNPKGTRIVRFTIDPDYEGVAAADAAAGHVSYGAAYMKKHPQDVDVVTHEVMHIVQHYPSGPGWVTEGIADYVRHTYGIDNAAINWALQPPKPAASYTNGYGTAARFFVWIERFYKKGLVKKLNATMHAGAYTDHFWIKETGKNVDQLWADYLQHPMLK</sequence>
<proteinExistence type="predicted"/>
<evidence type="ECO:0000313" key="3">
    <source>
        <dbReference type="Proteomes" id="UP001199816"/>
    </source>
</evidence>
<protein>
    <submittedName>
        <fullName evidence="2">Basic secretory family protein</fullName>
    </submittedName>
</protein>
<reference evidence="2 3" key="1">
    <citation type="submission" date="2021-11" db="EMBL/GenBank/DDBJ databases">
        <title>Genomic of Niabella pedocola.</title>
        <authorList>
            <person name="Wu T."/>
        </authorList>
    </citation>
    <scope>NUCLEOTIDE SEQUENCE [LARGE SCALE GENOMIC DNA]</scope>
    <source>
        <strain evidence="2 3">JCM 31011</strain>
    </source>
</reference>
<dbReference type="InterPro" id="IPR007541">
    <property type="entry name" value="Uncharacterised_BSP"/>
</dbReference>
<name>A0ABS8PVJ0_9BACT</name>
<feature type="chain" id="PRO_5047370504" evidence="1">
    <location>
        <begin position="24"/>
        <end position="241"/>
    </location>
</feature>
<dbReference type="Pfam" id="PF04450">
    <property type="entry name" value="BSP"/>
    <property type="match status" value="1"/>
</dbReference>
<dbReference type="PANTHER" id="PTHR33321">
    <property type="match status" value="1"/>
</dbReference>
<keyword evidence="1" id="KW-0732">Signal</keyword>
<feature type="signal peptide" evidence="1">
    <location>
        <begin position="1"/>
        <end position="23"/>
    </location>
</feature>
<dbReference type="EMBL" id="JAJNEC010000006">
    <property type="protein sequence ID" value="MCD2425088.1"/>
    <property type="molecule type" value="Genomic_DNA"/>
</dbReference>
<dbReference type="PANTHER" id="PTHR33321:SF12">
    <property type="entry name" value="PLANT BASIC SECRETORY PROTEIN (BSP) FAMILY PROTEIN"/>
    <property type="match status" value="1"/>
</dbReference>